<dbReference type="AlphaFoldDB" id="A0A2S7IY93"/>
<protein>
    <submittedName>
        <fullName evidence="1">Uncharacterized protein</fullName>
    </submittedName>
</protein>
<evidence type="ECO:0000313" key="2">
    <source>
        <dbReference type="Proteomes" id="UP000238493"/>
    </source>
</evidence>
<organism evidence="1 2">
    <name type="scientific">Brucella oryzae</name>
    <dbReference type="NCBI Taxonomy" id="335286"/>
    <lineage>
        <taxon>Bacteria</taxon>
        <taxon>Pseudomonadati</taxon>
        <taxon>Pseudomonadota</taxon>
        <taxon>Alphaproteobacteria</taxon>
        <taxon>Hyphomicrobiales</taxon>
        <taxon>Brucellaceae</taxon>
        <taxon>Brucella/Ochrobactrum group</taxon>
        <taxon>Brucella</taxon>
    </lineage>
</organism>
<evidence type="ECO:0000313" key="1">
    <source>
        <dbReference type="EMBL" id="PQA72940.1"/>
    </source>
</evidence>
<dbReference type="RefSeq" id="WP_104756382.1">
    <property type="nucleotide sequence ID" value="NZ_JBHEEO010000008.1"/>
</dbReference>
<accession>A0A2S7IY93</accession>
<proteinExistence type="predicted"/>
<dbReference type="EMBL" id="PTRC01000024">
    <property type="protein sequence ID" value="PQA72940.1"/>
    <property type="molecule type" value="Genomic_DNA"/>
</dbReference>
<reference evidence="1 2" key="1">
    <citation type="submission" date="2018-02" db="EMBL/GenBank/DDBJ databases">
        <title>Draft genome sequence of Ochrobactrum oryzae found in Brazil.</title>
        <authorList>
            <person name="Cerdeira L."/>
            <person name="Andrade F."/>
            <person name="Zacariotto T."/>
            <person name="Barbosa B."/>
            <person name="Santos S."/>
            <person name="Cassetari V."/>
            <person name="Lincopan N."/>
        </authorList>
    </citation>
    <scope>NUCLEOTIDE SEQUENCE [LARGE SCALE GENOMIC DNA]</scope>
    <source>
        <strain evidence="1 2">OA447</strain>
    </source>
</reference>
<sequence>MIGALLRLKITIPIIELTTWPSERIPMKNFAILISLVVLAGCGGASKAAMDTGKSFDRFACMSRNFKGEPPCPQPEGTNQPVQ</sequence>
<keyword evidence="2" id="KW-1185">Reference proteome</keyword>
<gene>
    <name evidence="1" type="ORF">C3731_14660</name>
</gene>
<name>A0A2S7IY93_9HYPH</name>
<comment type="caution">
    <text evidence="1">The sequence shown here is derived from an EMBL/GenBank/DDBJ whole genome shotgun (WGS) entry which is preliminary data.</text>
</comment>
<dbReference type="Proteomes" id="UP000238493">
    <property type="component" value="Unassembled WGS sequence"/>
</dbReference>